<evidence type="ECO:0008006" key="6">
    <source>
        <dbReference type="Google" id="ProtNLM"/>
    </source>
</evidence>
<evidence type="ECO:0000313" key="5">
    <source>
        <dbReference type="Proteomes" id="UP000803844"/>
    </source>
</evidence>
<feature type="signal peptide" evidence="3">
    <location>
        <begin position="1"/>
        <end position="26"/>
    </location>
</feature>
<protein>
    <recommendedName>
        <fullName evidence="6">Extracellular membrane protein CFEM domain-containing protein</fullName>
    </recommendedName>
</protein>
<comment type="caution">
    <text evidence="4">The sequence shown here is derived from an EMBL/GenBank/DDBJ whole genome shotgun (WGS) entry which is preliminary data.</text>
</comment>
<keyword evidence="2" id="KW-0472">Membrane</keyword>
<sequence>MRLQTVFVLILPFILVLWATPARCSADFDFSAYPASTRTCLEDAADDSTCTADSADEDTNMCLCSNTGNFVLSAAACIGDQGADVLAQVYELMQDDCSDAKTPLTVSEAEWFMAANGTTVTVTSTITTTSAGILTTYTTTSTSSHIASEATATSSSTSSAGGSSSSQGPGQGMTASAEIGAITSSVAGALAIACMVCMFFMFKKRRTDKREMRAALEAGRRIGGGGDRRSNDKPLLSLGAMTPGSRSPLGASWRGRRPWDTVAVANITGSGNYGVMVPFTSVCIGTHEYDGNIRQHNKHSWANIDAFTNIVTPAH</sequence>
<evidence type="ECO:0000256" key="3">
    <source>
        <dbReference type="SAM" id="SignalP"/>
    </source>
</evidence>
<keyword evidence="2" id="KW-0812">Transmembrane</keyword>
<proteinExistence type="predicted"/>
<dbReference type="OrthoDB" id="5311469at2759"/>
<dbReference type="AlphaFoldDB" id="A0A9P5CTS6"/>
<feature type="transmembrane region" description="Helical" evidence="2">
    <location>
        <begin position="179"/>
        <end position="202"/>
    </location>
</feature>
<evidence type="ECO:0000256" key="2">
    <source>
        <dbReference type="SAM" id="Phobius"/>
    </source>
</evidence>
<accession>A0A9P5CTS6</accession>
<feature type="compositionally biased region" description="Low complexity" evidence="1">
    <location>
        <begin position="148"/>
        <end position="166"/>
    </location>
</feature>
<evidence type="ECO:0000313" key="4">
    <source>
        <dbReference type="EMBL" id="KAF3769731.1"/>
    </source>
</evidence>
<dbReference type="EMBL" id="MU032344">
    <property type="protein sequence ID" value="KAF3769731.1"/>
    <property type="molecule type" value="Genomic_DNA"/>
</dbReference>
<feature type="region of interest" description="Disordered" evidence="1">
    <location>
        <begin position="148"/>
        <end position="174"/>
    </location>
</feature>
<dbReference type="Proteomes" id="UP000803844">
    <property type="component" value="Unassembled WGS sequence"/>
</dbReference>
<dbReference type="RefSeq" id="XP_040780692.1">
    <property type="nucleotide sequence ID" value="XM_040919960.1"/>
</dbReference>
<reference evidence="4" key="1">
    <citation type="journal article" date="2020" name="Phytopathology">
        <title>Genome sequence of the chestnut blight fungus Cryphonectria parasitica EP155: A fundamental resource for an archetypical invasive plant pathogen.</title>
        <authorList>
            <person name="Crouch J.A."/>
            <person name="Dawe A."/>
            <person name="Aerts A."/>
            <person name="Barry K."/>
            <person name="Churchill A.C.L."/>
            <person name="Grimwood J."/>
            <person name="Hillman B."/>
            <person name="Milgroom M.G."/>
            <person name="Pangilinan J."/>
            <person name="Smith M."/>
            <person name="Salamov A."/>
            <person name="Schmutz J."/>
            <person name="Yadav J."/>
            <person name="Grigoriev I.V."/>
            <person name="Nuss D."/>
        </authorList>
    </citation>
    <scope>NUCLEOTIDE SEQUENCE</scope>
    <source>
        <strain evidence="4">EP155</strain>
    </source>
</reference>
<gene>
    <name evidence="4" type="ORF">M406DRAFT_325219</name>
</gene>
<organism evidence="4 5">
    <name type="scientific">Cryphonectria parasitica (strain ATCC 38755 / EP155)</name>
    <dbReference type="NCBI Taxonomy" id="660469"/>
    <lineage>
        <taxon>Eukaryota</taxon>
        <taxon>Fungi</taxon>
        <taxon>Dikarya</taxon>
        <taxon>Ascomycota</taxon>
        <taxon>Pezizomycotina</taxon>
        <taxon>Sordariomycetes</taxon>
        <taxon>Sordariomycetidae</taxon>
        <taxon>Diaporthales</taxon>
        <taxon>Cryphonectriaceae</taxon>
        <taxon>Cryphonectria-Endothia species complex</taxon>
        <taxon>Cryphonectria</taxon>
    </lineage>
</organism>
<keyword evidence="3" id="KW-0732">Signal</keyword>
<dbReference type="GeneID" id="63837089"/>
<evidence type="ECO:0000256" key="1">
    <source>
        <dbReference type="SAM" id="MobiDB-lite"/>
    </source>
</evidence>
<feature type="chain" id="PRO_5040474899" description="Extracellular membrane protein CFEM domain-containing protein" evidence="3">
    <location>
        <begin position="27"/>
        <end position="315"/>
    </location>
</feature>
<name>A0A9P5CTS6_CRYP1</name>
<keyword evidence="5" id="KW-1185">Reference proteome</keyword>
<keyword evidence="2" id="KW-1133">Transmembrane helix</keyword>